<evidence type="ECO:0000259" key="2">
    <source>
        <dbReference type="Pfam" id="PF26059"/>
    </source>
</evidence>
<accession>A0ABW2Y4A1</accession>
<feature type="domain" description="DUF8020" evidence="2">
    <location>
        <begin position="37"/>
        <end position="83"/>
    </location>
</feature>
<evidence type="ECO:0000256" key="1">
    <source>
        <dbReference type="SAM" id="SignalP"/>
    </source>
</evidence>
<dbReference type="RefSeq" id="WP_377938144.1">
    <property type="nucleotide sequence ID" value="NZ_JBHTHQ010000012.1"/>
</dbReference>
<organism evidence="3 4">
    <name type="scientific">Alloscardovia venturai</name>
    <dbReference type="NCBI Taxonomy" id="1769421"/>
    <lineage>
        <taxon>Bacteria</taxon>
        <taxon>Bacillati</taxon>
        <taxon>Actinomycetota</taxon>
        <taxon>Actinomycetes</taxon>
        <taxon>Bifidobacteriales</taxon>
        <taxon>Bifidobacteriaceae</taxon>
        <taxon>Alloscardovia</taxon>
    </lineage>
</organism>
<feature type="signal peptide" evidence="1">
    <location>
        <begin position="1"/>
        <end position="30"/>
    </location>
</feature>
<proteinExistence type="predicted"/>
<gene>
    <name evidence="3" type="ORF">ACFQY8_02150</name>
</gene>
<evidence type="ECO:0000313" key="3">
    <source>
        <dbReference type="EMBL" id="MFD0704553.1"/>
    </source>
</evidence>
<dbReference type="EMBL" id="JBHTHQ010000012">
    <property type="protein sequence ID" value="MFD0704553.1"/>
    <property type="molecule type" value="Genomic_DNA"/>
</dbReference>
<protein>
    <recommendedName>
        <fullName evidence="2">DUF8020 domain-containing protein</fullName>
    </recommendedName>
</protein>
<dbReference type="Proteomes" id="UP001597036">
    <property type="component" value="Unassembled WGS sequence"/>
</dbReference>
<name>A0ABW2Y4A1_9BIFI</name>
<keyword evidence="4" id="KW-1185">Reference proteome</keyword>
<reference evidence="4" key="1">
    <citation type="journal article" date="2019" name="Int. J. Syst. Evol. Microbiol.">
        <title>The Global Catalogue of Microorganisms (GCM) 10K type strain sequencing project: providing services to taxonomists for standard genome sequencing and annotation.</title>
        <authorList>
            <consortium name="The Broad Institute Genomics Platform"/>
            <consortium name="The Broad Institute Genome Sequencing Center for Infectious Disease"/>
            <person name="Wu L."/>
            <person name="Ma J."/>
        </authorList>
    </citation>
    <scope>NUCLEOTIDE SEQUENCE [LARGE SCALE GENOMIC DNA]</scope>
    <source>
        <strain evidence="4">CCM 8604</strain>
    </source>
</reference>
<comment type="caution">
    <text evidence="3">The sequence shown here is derived from an EMBL/GenBank/DDBJ whole genome shotgun (WGS) entry which is preliminary data.</text>
</comment>
<evidence type="ECO:0000313" key="4">
    <source>
        <dbReference type="Proteomes" id="UP001597036"/>
    </source>
</evidence>
<keyword evidence="1" id="KW-0732">Signal</keyword>
<dbReference type="Pfam" id="PF26059">
    <property type="entry name" value="DUF8020"/>
    <property type="match status" value="1"/>
</dbReference>
<dbReference type="InterPro" id="IPR058333">
    <property type="entry name" value="DUF8020"/>
</dbReference>
<feature type="chain" id="PRO_5045299871" description="DUF8020 domain-containing protein" evidence="1">
    <location>
        <begin position="31"/>
        <end position="166"/>
    </location>
</feature>
<sequence>MKSLNRLALLTLSALIVLAVGVTSIPHAVAAEARSEVTYTIEKTDAGALMTLQNGTFSIQDNGTANIINTQGTVVATLQTSYEGKSITYKKINSSQLEALPKQNNMLRFKRYSTNKSNKGKYVRCISGNTLGGAAIGGAIGAFGGPGGAAAGALTGLIGGLIWNPI</sequence>